<feature type="signal peptide" evidence="1">
    <location>
        <begin position="1"/>
        <end position="26"/>
    </location>
</feature>
<accession>A0A6A5Z419</accession>
<keyword evidence="1" id="KW-0732">Signal</keyword>
<dbReference type="EMBL" id="ML977326">
    <property type="protein sequence ID" value="KAF2114150.1"/>
    <property type="molecule type" value="Genomic_DNA"/>
</dbReference>
<dbReference type="Proteomes" id="UP000799770">
    <property type="component" value="Unassembled WGS sequence"/>
</dbReference>
<name>A0A6A5Z419_9PLEO</name>
<evidence type="ECO:0000313" key="2">
    <source>
        <dbReference type="EMBL" id="KAF2114150.1"/>
    </source>
</evidence>
<evidence type="ECO:0000313" key="3">
    <source>
        <dbReference type="Proteomes" id="UP000799770"/>
    </source>
</evidence>
<dbReference type="AlphaFoldDB" id="A0A6A5Z419"/>
<proteinExistence type="predicted"/>
<protein>
    <submittedName>
        <fullName evidence="2">Uncharacterized protein</fullName>
    </submittedName>
</protein>
<keyword evidence="3" id="KW-1185">Reference proteome</keyword>
<organism evidence="2 3">
    <name type="scientific">Lophiotrema nucula</name>
    <dbReference type="NCBI Taxonomy" id="690887"/>
    <lineage>
        <taxon>Eukaryota</taxon>
        <taxon>Fungi</taxon>
        <taxon>Dikarya</taxon>
        <taxon>Ascomycota</taxon>
        <taxon>Pezizomycotina</taxon>
        <taxon>Dothideomycetes</taxon>
        <taxon>Pleosporomycetidae</taxon>
        <taxon>Pleosporales</taxon>
        <taxon>Lophiotremataceae</taxon>
        <taxon>Lophiotrema</taxon>
    </lineage>
</organism>
<evidence type="ECO:0000256" key="1">
    <source>
        <dbReference type="SAM" id="SignalP"/>
    </source>
</evidence>
<gene>
    <name evidence="2" type="ORF">BDV96DRAFT_110631</name>
</gene>
<feature type="chain" id="PRO_5025391434" evidence="1">
    <location>
        <begin position="27"/>
        <end position="213"/>
    </location>
</feature>
<reference evidence="2" key="1">
    <citation type="journal article" date="2020" name="Stud. Mycol.">
        <title>101 Dothideomycetes genomes: a test case for predicting lifestyles and emergence of pathogens.</title>
        <authorList>
            <person name="Haridas S."/>
            <person name="Albert R."/>
            <person name="Binder M."/>
            <person name="Bloem J."/>
            <person name="Labutti K."/>
            <person name="Salamov A."/>
            <person name="Andreopoulos B."/>
            <person name="Baker S."/>
            <person name="Barry K."/>
            <person name="Bills G."/>
            <person name="Bluhm B."/>
            <person name="Cannon C."/>
            <person name="Castanera R."/>
            <person name="Culley D."/>
            <person name="Daum C."/>
            <person name="Ezra D."/>
            <person name="Gonzalez J."/>
            <person name="Henrissat B."/>
            <person name="Kuo A."/>
            <person name="Liang C."/>
            <person name="Lipzen A."/>
            <person name="Lutzoni F."/>
            <person name="Magnuson J."/>
            <person name="Mondo S."/>
            <person name="Nolan M."/>
            <person name="Ohm R."/>
            <person name="Pangilinan J."/>
            <person name="Park H.-J."/>
            <person name="Ramirez L."/>
            <person name="Alfaro M."/>
            <person name="Sun H."/>
            <person name="Tritt A."/>
            <person name="Yoshinaga Y."/>
            <person name="Zwiers L.-H."/>
            <person name="Turgeon B."/>
            <person name="Goodwin S."/>
            <person name="Spatafora J."/>
            <person name="Crous P."/>
            <person name="Grigoriev I."/>
        </authorList>
    </citation>
    <scope>NUCLEOTIDE SEQUENCE</scope>
    <source>
        <strain evidence="2">CBS 627.86</strain>
    </source>
</reference>
<sequence>MRSARRCPARFDAHICLALCLDVGAARNAGTHMGLPASWLRLREACQSRCRRLVCCPLSCATEDVRDVAAGKAGTQRGRQWAGAAAVGVLKKSDRIVVVESGRGLSTGVISNVVQAEGAGRVTLSCQVGPGRAFQWALLSNAPTSPWIKGRWTLQSRVPERSFCRASLLRHRCPASGMLLAVPSFIASTYPCTVIVCSDWAVSQSAKSSMLRV</sequence>